<accession>A0A0A9W2R5</accession>
<protein>
    <submittedName>
        <fullName evidence="1">Gag-Pol polyprotein</fullName>
    </submittedName>
</protein>
<evidence type="ECO:0000313" key="1">
    <source>
        <dbReference type="EMBL" id="JAG01711.1"/>
    </source>
</evidence>
<gene>
    <name evidence="1" type="primary">gag-pol_0</name>
    <name evidence="1" type="ORF">CM83_104529</name>
</gene>
<dbReference type="AlphaFoldDB" id="A0A0A9W2R5"/>
<proteinExistence type="predicted"/>
<reference evidence="1" key="2">
    <citation type="submission" date="2014-07" db="EMBL/GenBank/DDBJ databases">
        <authorList>
            <person name="Hull J."/>
        </authorList>
    </citation>
    <scope>NUCLEOTIDE SEQUENCE</scope>
</reference>
<feature type="non-terminal residue" evidence="1">
    <location>
        <position position="148"/>
    </location>
</feature>
<organism evidence="1">
    <name type="scientific">Lygus hesperus</name>
    <name type="common">Western plant bug</name>
    <dbReference type="NCBI Taxonomy" id="30085"/>
    <lineage>
        <taxon>Eukaryota</taxon>
        <taxon>Metazoa</taxon>
        <taxon>Ecdysozoa</taxon>
        <taxon>Arthropoda</taxon>
        <taxon>Hexapoda</taxon>
        <taxon>Insecta</taxon>
        <taxon>Pterygota</taxon>
        <taxon>Neoptera</taxon>
        <taxon>Paraneoptera</taxon>
        <taxon>Hemiptera</taxon>
        <taxon>Heteroptera</taxon>
        <taxon>Panheteroptera</taxon>
        <taxon>Cimicomorpha</taxon>
        <taxon>Miridae</taxon>
        <taxon>Mirini</taxon>
        <taxon>Lygus</taxon>
    </lineage>
</organism>
<feature type="non-terminal residue" evidence="1">
    <location>
        <position position="1"/>
    </location>
</feature>
<sequence>CTNGDLLGFIRRLITIQENVYSAEMAHSPRGSYYESKPATSRHTTANLAVREDTECLARTESRNWNLKCFFCKANHWTDECTKVITLEERKRIVKGCCFNCFNRSHTVRRCPIGRPCFYCKQRRNHHRALCPQRFPDEAQPKSVEAVQ</sequence>
<name>A0A0A9W2R5_LYGHE</name>
<reference evidence="1" key="1">
    <citation type="journal article" date="2014" name="PLoS ONE">
        <title>Transcriptome-Based Identification of ABC Transporters in the Western Tarnished Plant Bug Lygus hesperus.</title>
        <authorList>
            <person name="Hull J.J."/>
            <person name="Chaney K."/>
            <person name="Geib S.M."/>
            <person name="Fabrick J.A."/>
            <person name="Brent C.S."/>
            <person name="Walsh D."/>
            <person name="Lavine L.C."/>
        </authorList>
    </citation>
    <scope>NUCLEOTIDE SEQUENCE</scope>
</reference>
<dbReference type="EMBL" id="GBHO01041893">
    <property type="protein sequence ID" value="JAG01711.1"/>
    <property type="molecule type" value="Transcribed_RNA"/>
</dbReference>